<gene>
    <name evidence="1" type="ORF">A3E39_00255</name>
</gene>
<accession>A0A1F7UKN1</accession>
<evidence type="ECO:0000313" key="1">
    <source>
        <dbReference type="EMBL" id="OGL78846.1"/>
    </source>
</evidence>
<name>A0A1F7UKN1_9BACT</name>
<proteinExistence type="predicted"/>
<comment type="caution">
    <text evidence="1">The sequence shown here is derived from an EMBL/GenBank/DDBJ whole genome shotgun (WGS) entry which is preliminary data.</text>
</comment>
<organism evidence="1 2">
    <name type="scientific">Candidatus Uhrbacteria bacterium RIFCSPHIGHO2_12_FULL_60_25</name>
    <dbReference type="NCBI Taxonomy" id="1802399"/>
    <lineage>
        <taxon>Bacteria</taxon>
        <taxon>Candidatus Uhriibacteriota</taxon>
    </lineage>
</organism>
<sequence length="232" mass="25138">MYSQTKAVIVRLSTGGGASRTFVFTVADDDAPNRLWQLVDDAAWQRVHLFISNTLPLEGIPFGPAVLSVCPEHGANVADGTCLVCRQYVGVFAPSLVDIFPDDRGPVLRPDRTPKIVVVTIHGSPTIAPMFQTFVRAHSSEEARLMGAVKAARADGVAVDAETLPPLAVPLEPVLARLCAECGTRLRERFCGACGRDLRDALPFVADGRCSRPAKPTDLREFLAVDLYRRAQ</sequence>
<evidence type="ECO:0000313" key="2">
    <source>
        <dbReference type="Proteomes" id="UP000176603"/>
    </source>
</evidence>
<protein>
    <submittedName>
        <fullName evidence="1">Uncharacterized protein</fullName>
    </submittedName>
</protein>
<dbReference type="AlphaFoldDB" id="A0A1F7UKN1"/>
<dbReference type="Proteomes" id="UP000176603">
    <property type="component" value="Unassembled WGS sequence"/>
</dbReference>
<reference evidence="1 2" key="1">
    <citation type="journal article" date="2016" name="Nat. Commun.">
        <title>Thousands of microbial genomes shed light on interconnected biogeochemical processes in an aquifer system.</title>
        <authorList>
            <person name="Anantharaman K."/>
            <person name="Brown C.T."/>
            <person name="Hug L.A."/>
            <person name="Sharon I."/>
            <person name="Castelle C.J."/>
            <person name="Probst A.J."/>
            <person name="Thomas B.C."/>
            <person name="Singh A."/>
            <person name="Wilkins M.J."/>
            <person name="Karaoz U."/>
            <person name="Brodie E.L."/>
            <person name="Williams K.H."/>
            <person name="Hubbard S.S."/>
            <person name="Banfield J.F."/>
        </authorList>
    </citation>
    <scope>NUCLEOTIDE SEQUENCE [LARGE SCALE GENOMIC DNA]</scope>
</reference>
<dbReference type="STRING" id="1802399.A3E39_00255"/>
<dbReference type="EMBL" id="MGEH01000023">
    <property type="protein sequence ID" value="OGL78846.1"/>
    <property type="molecule type" value="Genomic_DNA"/>
</dbReference>